<reference evidence="2" key="1">
    <citation type="submission" date="2018-09" db="EMBL/GenBank/DDBJ databases">
        <authorList>
            <person name="Zhu H."/>
        </authorList>
    </citation>
    <scope>NUCLEOTIDE SEQUENCE [LARGE SCALE GENOMIC DNA]</scope>
    <source>
        <strain evidence="2">K1R23-30</strain>
    </source>
</reference>
<name>A0A3A3FIP2_9BURK</name>
<dbReference type="RefSeq" id="WP_119770275.1">
    <property type="nucleotide sequence ID" value="NZ_QYUO01000002.1"/>
</dbReference>
<protein>
    <submittedName>
        <fullName evidence="1">Uncharacterized protein</fullName>
    </submittedName>
</protein>
<evidence type="ECO:0000313" key="1">
    <source>
        <dbReference type="EMBL" id="RJF95124.1"/>
    </source>
</evidence>
<dbReference type="OrthoDB" id="194359at2"/>
<accession>A0A3A3FIP2</accession>
<dbReference type="Proteomes" id="UP000265955">
    <property type="component" value="Unassembled WGS sequence"/>
</dbReference>
<keyword evidence="2" id="KW-1185">Reference proteome</keyword>
<sequence>MNLPKSKQPTLKPQDLFVSLKIAVRPDRQYTFSDLAAELFMSVSEVHAAVKRAEASRFLSRSGTELRAIRSTLQEFLVHGVQYSFPPLIGSLARGMPTRFAGPVLKEHFMTGDGLPPVWPDPEGEARGTSLQPLYHSVPAACRADQKLYGVLTLVDALRAGSAREKELASQLLMEHLK</sequence>
<dbReference type="AlphaFoldDB" id="A0A3A3FIP2"/>
<proteinExistence type="predicted"/>
<evidence type="ECO:0000313" key="2">
    <source>
        <dbReference type="Proteomes" id="UP000265955"/>
    </source>
</evidence>
<comment type="caution">
    <text evidence="1">The sequence shown here is derived from an EMBL/GenBank/DDBJ whole genome shotgun (WGS) entry which is preliminary data.</text>
</comment>
<gene>
    <name evidence="1" type="ORF">D3871_16815</name>
</gene>
<organism evidence="1 2">
    <name type="scientific">Noviherbaspirillum saxi</name>
    <dbReference type="NCBI Taxonomy" id="2320863"/>
    <lineage>
        <taxon>Bacteria</taxon>
        <taxon>Pseudomonadati</taxon>
        <taxon>Pseudomonadota</taxon>
        <taxon>Betaproteobacteria</taxon>
        <taxon>Burkholderiales</taxon>
        <taxon>Oxalobacteraceae</taxon>
        <taxon>Noviherbaspirillum</taxon>
    </lineage>
</organism>
<dbReference type="EMBL" id="QYUO01000002">
    <property type="protein sequence ID" value="RJF95124.1"/>
    <property type="molecule type" value="Genomic_DNA"/>
</dbReference>